<feature type="non-terminal residue" evidence="5">
    <location>
        <position position="187"/>
    </location>
</feature>
<evidence type="ECO:0000313" key="5">
    <source>
        <dbReference type="EMBL" id="CAE8595613.1"/>
    </source>
</evidence>
<keyword evidence="1" id="KW-0479">Metal-binding</keyword>
<dbReference type="InterPro" id="IPR046341">
    <property type="entry name" value="SET_dom_sf"/>
</dbReference>
<dbReference type="InterPro" id="IPR002893">
    <property type="entry name" value="Znf_MYND"/>
</dbReference>
<name>A0A813EDE2_POLGL</name>
<organism evidence="5 6">
    <name type="scientific">Polarella glacialis</name>
    <name type="common">Dinoflagellate</name>
    <dbReference type="NCBI Taxonomy" id="89957"/>
    <lineage>
        <taxon>Eukaryota</taxon>
        <taxon>Sar</taxon>
        <taxon>Alveolata</taxon>
        <taxon>Dinophyceae</taxon>
        <taxon>Suessiales</taxon>
        <taxon>Suessiaceae</taxon>
        <taxon>Polarella</taxon>
    </lineage>
</organism>
<evidence type="ECO:0000313" key="6">
    <source>
        <dbReference type="Proteomes" id="UP000654075"/>
    </source>
</evidence>
<sequence>RGLYCMRHFEAGDQILAGQAFTVLCPARLWLSRCCVCFLACEDTASGALQPCSKCKAVAFCSQKCADADRWHAWECQAIPDAVRICGQLTHNLADQGSHEKGDLLTELLIVARALRVMHSFPSAFTQRCEDASVVECLALDLRDMAQSEAADAEVTSEQHNFAKLLIRLDCCKVLLPPVFHESPACP</sequence>
<keyword evidence="2" id="KW-0863">Zinc-finger</keyword>
<dbReference type="Gene3D" id="1.10.220.160">
    <property type="match status" value="1"/>
</dbReference>
<evidence type="ECO:0000259" key="4">
    <source>
        <dbReference type="PROSITE" id="PS01360"/>
    </source>
</evidence>
<dbReference type="Proteomes" id="UP000654075">
    <property type="component" value="Unassembled WGS sequence"/>
</dbReference>
<protein>
    <recommendedName>
        <fullName evidence="4">MYND-type domain-containing protein</fullName>
    </recommendedName>
</protein>
<reference evidence="5" key="1">
    <citation type="submission" date="2021-02" db="EMBL/GenBank/DDBJ databases">
        <authorList>
            <person name="Dougan E. K."/>
            <person name="Rhodes N."/>
            <person name="Thang M."/>
            <person name="Chan C."/>
        </authorList>
    </citation>
    <scope>NUCLEOTIDE SEQUENCE</scope>
</reference>
<comment type="caution">
    <text evidence="5">The sequence shown here is derived from an EMBL/GenBank/DDBJ whole genome shotgun (WGS) entry which is preliminary data.</text>
</comment>
<dbReference type="EMBL" id="CAJNNV010007957">
    <property type="protein sequence ID" value="CAE8595613.1"/>
    <property type="molecule type" value="Genomic_DNA"/>
</dbReference>
<keyword evidence="3" id="KW-0862">Zinc</keyword>
<dbReference type="Gene3D" id="2.170.270.10">
    <property type="entry name" value="SET domain"/>
    <property type="match status" value="1"/>
</dbReference>
<evidence type="ECO:0000256" key="2">
    <source>
        <dbReference type="ARBA" id="ARBA00022771"/>
    </source>
</evidence>
<feature type="non-terminal residue" evidence="5">
    <location>
        <position position="1"/>
    </location>
</feature>
<dbReference type="AlphaFoldDB" id="A0A813EDE2"/>
<dbReference type="PROSITE" id="PS01360">
    <property type="entry name" value="ZF_MYND_1"/>
    <property type="match status" value="1"/>
</dbReference>
<accession>A0A813EDE2</accession>
<gene>
    <name evidence="5" type="ORF">PGLA1383_LOCUS14123</name>
</gene>
<proteinExistence type="predicted"/>
<feature type="domain" description="MYND-type" evidence="4">
    <location>
        <begin position="34"/>
        <end position="76"/>
    </location>
</feature>
<keyword evidence="6" id="KW-1185">Reference proteome</keyword>
<dbReference type="GO" id="GO:0008270">
    <property type="term" value="F:zinc ion binding"/>
    <property type="evidence" value="ECO:0007669"/>
    <property type="project" value="UniProtKB-KW"/>
</dbReference>
<dbReference type="Gene3D" id="6.10.140.2220">
    <property type="match status" value="1"/>
</dbReference>
<evidence type="ECO:0000256" key="1">
    <source>
        <dbReference type="ARBA" id="ARBA00022723"/>
    </source>
</evidence>
<evidence type="ECO:0000256" key="3">
    <source>
        <dbReference type="ARBA" id="ARBA00022833"/>
    </source>
</evidence>